<feature type="compositionally biased region" description="Polar residues" evidence="2">
    <location>
        <begin position="114"/>
        <end position="130"/>
    </location>
</feature>
<evidence type="ECO:0000256" key="2">
    <source>
        <dbReference type="SAM" id="MobiDB-lite"/>
    </source>
</evidence>
<keyword evidence="1" id="KW-0732">Signal</keyword>
<evidence type="ECO:0000313" key="3">
    <source>
        <dbReference type="EMBL" id="RZE24910.1"/>
    </source>
</evidence>
<organism evidence="3 4">
    <name type="scientific">Streptomyces albidoflavus</name>
    <dbReference type="NCBI Taxonomy" id="1886"/>
    <lineage>
        <taxon>Bacteria</taxon>
        <taxon>Bacillati</taxon>
        <taxon>Actinomycetota</taxon>
        <taxon>Actinomycetes</taxon>
        <taxon>Kitasatosporales</taxon>
        <taxon>Streptomycetaceae</taxon>
        <taxon>Streptomyces</taxon>
        <taxon>Streptomyces albidoflavus group</taxon>
    </lineage>
</organism>
<feature type="compositionally biased region" description="Basic and acidic residues" evidence="2">
    <location>
        <begin position="28"/>
        <end position="38"/>
    </location>
</feature>
<comment type="caution">
    <text evidence="3">The sequence shown here is derived from an EMBL/GenBank/DDBJ whole genome shotgun (WGS) entry which is preliminary data.</text>
</comment>
<dbReference type="SUPFAM" id="SSF69318">
    <property type="entry name" value="Integrin alpha N-terminal domain"/>
    <property type="match status" value="1"/>
</dbReference>
<dbReference type="Proteomes" id="UP000292693">
    <property type="component" value="Unassembled WGS sequence"/>
</dbReference>
<accession>A0A8G2E2A9</accession>
<dbReference type="InterPro" id="IPR028994">
    <property type="entry name" value="Integrin_alpha_N"/>
</dbReference>
<feature type="region of interest" description="Disordered" evidence="2">
    <location>
        <begin position="270"/>
        <end position="340"/>
    </location>
</feature>
<gene>
    <name evidence="3" type="ORF">C0Q92_11105</name>
</gene>
<dbReference type="InterPro" id="IPR013517">
    <property type="entry name" value="FG-GAP"/>
</dbReference>
<dbReference type="EMBL" id="PKLL01000011">
    <property type="protein sequence ID" value="RZE24910.1"/>
    <property type="molecule type" value="Genomic_DNA"/>
</dbReference>
<evidence type="ECO:0000256" key="1">
    <source>
        <dbReference type="ARBA" id="ARBA00022729"/>
    </source>
</evidence>
<name>A0A8G2E2A9_9ACTN</name>
<dbReference type="AlphaFoldDB" id="A0A8G2E2A9"/>
<sequence length="1127" mass="120254">MGTLLWTDAQDRDTAASAEHGAQEAGLPEDRAQEKAVRSGKRVEVTAARTETSTTYALPNRSFELVSHAAPVRARVDGRWRSIDTTLRRTEEGWAPVASTAPVVFSNGGRASETDQVSTGRSDLGTTSSAVLRRTTGASTTSRTATAEDPSRFTELVRLVTDGHELVLSWPGDVPEPVIEGSRALYRNILPETDLLLTARDGGFNHVLVVHTERAATSPELLSLPYRLTSDELVFRHDAKTDVVTAVDRDGDELAVSPTPFAWDSAGTLAVTEGSDPEPDPLPDPTQAPETDESPSPGGAHDGDLEEPTRPPSDADDSEGPVDPAAHRSQAPRPEAGASVREAAFVTRPSLTDRQILDLPGLAGPDPGTHAAAAEAELDGEDTHDAVLTVTPPRGLVTGEKTEYPLFIDPSITAKTTNWTTAYDRFKNSSFYDGANYNTGTTEGRVGFESTTWGTSRSFFRLDGLKNLKGAKISAASVRLLETYSWSCDGRVVELWHTGAISSKTTWSNQPDWKRQVDALDVAHGYNSSCPDEYIDFDGRSLVQDAADGGWSSVTIGLQARDEKSAYAWKKFRAEGKNAPHIKITYNRKPKTPFALDQSPGPTCDRSAPYPHIGKRELRLSASSTDPDKNLKSLTFELWRTGYADTTLKSKTVSVSKDDDKGKGSAEAIFPVSDLKNGWTYSWGVKATDTSGASSEWAPLNTDELDPTCRFVYDSTFPNSPEVTSTAFPEETDAGDVWSVKPLGNPGEFTFAPVEDKDVTSFGYSFNTGTCATSKAVQAGASLKISLSPPLAGPNILYVCAKDSAGNTSTPTAYVFYVTPRDSADKPGDVTGDNFPDLFVINGAGNLYLYPANDKGDLHRGMPAAHSSGHQLILPVDDESSDPLAPGYWKAGDKPALLAHGGDILPGDGLGDLFARMPDGKLYVYRGDGYGGVDIEQRQLMELPPGPDPALFDQMIVGDYDADGHTDLFATTTSGGLWALTGYTGASFVAAHEIAVSAWESRDLVTLGDVDKDGVPDLLFRSESDNLRIRYGRKATTGGATLDSLATSAGSRPGSDQTYASGWTAAGYPTRFLRGTPDVTGDSIPDIWALSPDGSVKVFAGGATQLGAGVTVISAGSGWGTTKLSFG</sequence>
<feature type="region of interest" description="Disordered" evidence="2">
    <location>
        <begin position="1"/>
        <end position="38"/>
    </location>
</feature>
<feature type="region of interest" description="Disordered" evidence="2">
    <location>
        <begin position="105"/>
        <end position="149"/>
    </location>
</feature>
<evidence type="ECO:0000313" key="4">
    <source>
        <dbReference type="Proteomes" id="UP000292693"/>
    </source>
</evidence>
<proteinExistence type="predicted"/>
<feature type="compositionally biased region" description="Low complexity" evidence="2">
    <location>
        <begin position="133"/>
        <end position="147"/>
    </location>
</feature>
<dbReference type="Pfam" id="PF13517">
    <property type="entry name" value="FG-GAP_3"/>
    <property type="match status" value="1"/>
</dbReference>
<protein>
    <submittedName>
        <fullName evidence="3">VCBS repeat-containing protein</fullName>
    </submittedName>
</protein>
<dbReference type="NCBIfam" id="NF033679">
    <property type="entry name" value="DNRLRE_dom"/>
    <property type="match status" value="1"/>
</dbReference>
<reference evidence="3 4" key="1">
    <citation type="submission" date="2017-12" db="EMBL/GenBank/DDBJ databases">
        <title>Population genomics insights into the ecological differentiation and adaptive evolution in streptomycetes.</title>
        <authorList>
            <person name="Li Y."/>
            <person name="Huang Y."/>
        </authorList>
    </citation>
    <scope>NUCLEOTIDE SEQUENCE [LARGE SCALE GENOMIC DNA]</scope>
    <source>
        <strain evidence="3 4">NBRC 100770</strain>
    </source>
</reference>